<dbReference type="InterPro" id="IPR013785">
    <property type="entry name" value="Aldolase_TIM"/>
</dbReference>
<dbReference type="RefSeq" id="WP_318784087.1">
    <property type="nucleotide sequence ID" value="NZ_JADBDZ010000001.1"/>
</dbReference>
<evidence type="ECO:0000256" key="2">
    <source>
        <dbReference type="ARBA" id="ARBA00022485"/>
    </source>
</evidence>
<keyword evidence="5" id="KW-0663">Pyridoxal phosphate</keyword>
<dbReference type="PANTHER" id="PTHR30538">
    <property type="entry name" value="LYSINE 2,3-AMINOMUTASE-RELATED"/>
    <property type="match status" value="1"/>
</dbReference>
<dbReference type="SFLD" id="SFLDG01070">
    <property type="entry name" value="PLP-dependent"/>
    <property type="match status" value="1"/>
</dbReference>
<keyword evidence="3" id="KW-0949">S-adenosyl-L-methionine</keyword>
<accession>A0ABR9JQL1</accession>
<keyword evidence="7" id="KW-0411">Iron-sulfur</keyword>
<organism evidence="9 10">
    <name type="scientific">Actinomadura algeriensis</name>
    <dbReference type="NCBI Taxonomy" id="1679523"/>
    <lineage>
        <taxon>Bacteria</taxon>
        <taxon>Bacillati</taxon>
        <taxon>Actinomycetota</taxon>
        <taxon>Actinomycetes</taxon>
        <taxon>Streptosporangiales</taxon>
        <taxon>Thermomonosporaceae</taxon>
        <taxon>Actinomadura</taxon>
    </lineage>
</organism>
<dbReference type="SUPFAM" id="SSF102114">
    <property type="entry name" value="Radical SAM enzymes"/>
    <property type="match status" value="1"/>
</dbReference>
<gene>
    <name evidence="9" type="ORF">H4W34_002690</name>
</gene>
<evidence type="ECO:0000256" key="8">
    <source>
        <dbReference type="SAM" id="MobiDB-lite"/>
    </source>
</evidence>
<dbReference type="InterPro" id="IPR007197">
    <property type="entry name" value="rSAM"/>
</dbReference>
<dbReference type="InterPro" id="IPR003739">
    <property type="entry name" value="Lys_aminomutase/Glu_NH3_mut"/>
</dbReference>
<evidence type="ECO:0000313" key="10">
    <source>
        <dbReference type="Proteomes" id="UP000627838"/>
    </source>
</evidence>
<keyword evidence="4" id="KW-0479">Metal-binding</keyword>
<keyword evidence="2" id="KW-0004">4Fe-4S</keyword>
<proteinExistence type="predicted"/>
<evidence type="ECO:0000256" key="3">
    <source>
        <dbReference type="ARBA" id="ARBA00022691"/>
    </source>
</evidence>
<keyword evidence="6" id="KW-0408">Iron</keyword>
<dbReference type="PANTHER" id="PTHR30538:SF0">
    <property type="entry name" value="L-LYSINE 2,3-AMINOMUTASE AQ_1632-RELATED"/>
    <property type="match status" value="1"/>
</dbReference>
<evidence type="ECO:0000313" key="9">
    <source>
        <dbReference type="EMBL" id="MBE1532857.1"/>
    </source>
</evidence>
<name>A0ABR9JQL1_9ACTN</name>
<sequence length="469" mass="52405">MTLVNDADSAPRRSGRKFRAFTAKHLDELTARAGLSPAQRLATRAVATVLPFRTNAYVVDELIDWTAAPDDPIYRLVFPMEDMLPAEDVARLSDLLAREAPKAEVEAAAHAVRMKLNPHPAGQMELNIPSFGDGKIPGMQHKYDETVLYFPKQGQTCHAYCTYCFRWAQFVGEPDLKMAGDEPAALRDYLLAHPEVTSVLFTGGDAMIMGEPVLRRYVEPLLDLEQLESIRIGTKSLAYWPQKFVTDPDADDMLRLFEQVVESGKNLAFMAHFTHPRELEPLMVTEACRRIRDTGAIIRTQAPLIRTINDDPRTWETMWRTQTRMGLVPYYMFVERDTGPQDYFAVPLARAYEIFRDAYSNVSGLARTVRGPSMSATPGKVCVDGVLDMSGEKVFALHFIQARDSALVGKPFFAKYDPEAVWLDDLKPAFADRFPFAEPGSGSGGAPRLPAVKPTRTPARPSGRPPIRP</sequence>
<evidence type="ECO:0000256" key="5">
    <source>
        <dbReference type="ARBA" id="ARBA00022898"/>
    </source>
</evidence>
<comment type="cofactor">
    <cofactor evidence="1">
        <name>pyridoxal 5'-phosphate</name>
        <dbReference type="ChEBI" id="CHEBI:597326"/>
    </cofactor>
</comment>
<comment type="caution">
    <text evidence="9">The sequence shown here is derived from an EMBL/GenBank/DDBJ whole genome shotgun (WGS) entry which is preliminary data.</text>
</comment>
<dbReference type="SFLD" id="SFLDS00029">
    <property type="entry name" value="Radical_SAM"/>
    <property type="match status" value="1"/>
</dbReference>
<evidence type="ECO:0000256" key="1">
    <source>
        <dbReference type="ARBA" id="ARBA00001933"/>
    </source>
</evidence>
<reference evidence="9 10" key="1">
    <citation type="submission" date="2020-10" db="EMBL/GenBank/DDBJ databases">
        <title>Sequencing the genomes of 1000 actinobacteria strains.</title>
        <authorList>
            <person name="Klenk H.-P."/>
        </authorList>
    </citation>
    <scope>NUCLEOTIDE SEQUENCE [LARGE SCALE GENOMIC DNA]</scope>
    <source>
        <strain evidence="9 10">DSM 46744</strain>
    </source>
</reference>
<protein>
    <submittedName>
        <fullName evidence="9">L-lysine 2,3-aminomutase</fullName>
    </submittedName>
</protein>
<dbReference type="InterPro" id="IPR058240">
    <property type="entry name" value="rSAM_sf"/>
</dbReference>
<dbReference type="Gene3D" id="3.20.20.70">
    <property type="entry name" value="Aldolase class I"/>
    <property type="match status" value="1"/>
</dbReference>
<evidence type="ECO:0000256" key="7">
    <source>
        <dbReference type="ARBA" id="ARBA00023014"/>
    </source>
</evidence>
<feature type="region of interest" description="Disordered" evidence="8">
    <location>
        <begin position="437"/>
        <end position="469"/>
    </location>
</feature>
<evidence type="ECO:0000256" key="4">
    <source>
        <dbReference type="ARBA" id="ARBA00022723"/>
    </source>
</evidence>
<evidence type="ECO:0000256" key="6">
    <source>
        <dbReference type="ARBA" id="ARBA00023004"/>
    </source>
</evidence>
<dbReference type="EMBL" id="JADBDZ010000001">
    <property type="protein sequence ID" value="MBE1532857.1"/>
    <property type="molecule type" value="Genomic_DNA"/>
</dbReference>
<keyword evidence="10" id="KW-1185">Reference proteome</keyword>
<dbReference type="Proteomes" id="UP000627838">
    <property type="component" value="Unassembled WGS sequence"/>
</dbReference>
<dbReference type="CDD" id="cd01335">
    <property type="entry name" value="Radical_SAM"/>
    <property type="match status" value="1"/>
</dbReference>